<evidence type="ECO:0000313" key="3">
    <source>
        <dbReference type="Proteomes" id="UP000190857"/>
    </source>
</evidence>
<organism evidence="2 3">
    <name type="scientific">Okibacterium fritillariae</name>
    <dbReference type="NCBI Taxonomy" id="123320"/>
    <lineage>
        <taxon>Bacteria</taxon>
        <taxon>Bacillati</taxon>
        <taxon>Actinomycetota</taxon>
        <taxon>Actinomycetes</taxon>
        <taxon>Micrococcales</taxon>
        <taxon>Microbacteriaceae</taxon>
        <taxon>Okibacterium</taxon>
    </lineage>
</organism>
<dbReference type="InterPro" id="IPR021373">
    <property type="entry name" value="DUF2993"/>
</dbReference>
<feature type="transmembrane region" description="Helical" evidence="1">
    <location>
        <begin position="28"/>
        <end position="49"/>
    </location>
</feature>
<keyword evidence="3" id="KW-1185">Reference proteome</keyword>
<evidence type="ECO:0000313" key="2">
    <source>
        <dbReference type="EMBL" id="SKC63773.1"/>
    </source>
</evidence>
<accession>A0A1T5KJD7</accession>
<dbReference type="AlphaFoldDB" id="A0A1T5KJD7"/>
<reference evidence="2 3" key="1">
    <citation type="submission" date="2017-02" db="EMBL/GenBank/DDBJ databases">
        <authorList>
            <person name="Peterson S.W."/>
        </authorList>
    </citation>
    <scope>NUCLEOTIDE SEQUENCE [LARGE SCALE GENOMIC DNA]</scope>
    <source>
        <strain evidence="2 3">VKM Ac-2059</strain>
    </source>
</reference>
<evidence type="ECO:0008006" key="4">
    <source>
        <dbReference type="Google" id="ProtNLM"/>
    </source>
</evidence>
<dbReference type="Proteomes" id="UP000190857">
    <property type="component" value="Unassembled WGS sequence"/>
</dbReference>
<protein>
    <recommendedName>
        <fullName evidence="4">DUF2993 domain-containing protein</fullName>
    </recommendedName>
</protein>
<proteinExistence type="predicted"/>
<name>A0A1T5KJD7_9MICO</name>
<dbReference type="STRING" id="123320.SAMN06309945_2309"/>
<dbReference type="EMBL" id="FUZP01000002">
    <property type="protein sequence ID" value="SKC63773.1"/>
    <property type="molecule type" value="Genomic_DNA"/>
</dbReference>
<keyword evidence="1" id="KW-0472">Membrane</keyword>
<gene>
    <name evidence="2" type="ORF">SAMN06309945_2309</name>
</gene>
<keyword evidence="1" id="KW-0812">Transmembrane</keyword>
<dbReference type="Pfam" id="PF11209">
    <property type="entry name" value="LmeA"/>
    <property type="match status" value="1"/>
</dbReference>
<evidence type="ECO:0000256" key="1">
    <source>
        <dbReference type="SAM" id="Phobius"/>
    </source>
</evidence>
<keyword evidence="1" id="KW-1133">Transmembrane helix</keyword>
<sequence>MGEQEQMSDGFDFAFEESDVPRRARFGWVLWLFLIPAIVGVGWLALWMLDSALSDVAEGVVKKQIEDNLPAGVVADVDVEISGPPFIYQYVTGVFETVTVTARDATINDIPISARAVLSDVPKDTTEPVGHVDASFSISQQALDVLAEAPDADQALTLGDGVVTYDSTQTVLGFSIPYTLTATPTVAGNAVELVPEKASVDVGSLNIDVQPVIDLLLQQQPLSICVASRLPEAVTLTGLTVTPDKATVTASADDVVLSGSSLRTPGTCG</sequence>